<evidence type="ECO:0000256" key="1">
    <source>
        <dbReference type="SAM" id="Phobius"/>
    </source>
</evidence>
<organism evidence="2 4">
    <name type="scientific">Legionella feeleii</name>
    <dbReference type="NCBI Taxonomy" id="453"/>
    <lineage>
        <taxon>Bacteria</taxon>
        <taxon>Pseudomonadati</taxon>
        <taxon>Pseudomonadota</taxon>
        <taxon>Gammaproteobacteria</taxon>
        <taxon>Legionellales</taxon>
        <taxon>Legionellaceae</taxon>
        <taxon>Legionella</taxon>
    </lineage>
</organism>
<dbReference type="Pfam" id="PF03729">
    <property type="entry name" value="DUF308"/>
    <property type="match status" value="1"/>
</dbReference>
<evidence type="ECO:0000313" key="3">
    <source>
        <dbReference type="EMBL" id="STX38931.1"/>
    </source>
</evidence>
<feature type="transmembrane region" description="Helical" evidence="1">
    <location>
        <begin position="100"/>
        <end position="121"/>
    </location>
</feature>
<gene>
    <name evidence="2" type="ORF">Lfee_1088</name>
    <name evidence="3" type="ORF">NCTC11978_02121</name>
</gene>
<dbReference type="PANTHER" id="PTHR34989">
    <property type="entry name" value="PROTEIN HDED"/>
    <property type="match status" value="1"/>
</dbReference>
<dbReference type="PANTHER" id="PTHR34989:SF1">
    <property type="entry name" value="PROTEIN HDED"/>
    <property type="match status" value="1"/>
</dbReference>
<dbReference type="EMBL" id="LNYB01000031">
    <property type="protein sequence ID" value="KTD01484.1"/>
    <property type="molecule type" value="Genomic_DNA"/>
</dbReference>
<dbReference type="Proteomes" id="UP000054698">
    <property type="component" value="Unassembled WGS sequence"/>
</dbReference>
<protein>
    <submittedName>
        <fullName evidence="2">Acid-resistance membrane protein</fullName>
    </submittedName>
    <submittedName>
        <fullName evidence="3">HdeD protein</fullName>
    </submittedName>
</protein>
<keyword evidence="1" id="KW-0812">Transmembrane</keyword>
<reference evidence="2 4" key="1">
    <citation type="submission" date="2015-11" db="EMBL/GenBank/DDBJ databases">
        <title>Genomic analysis of 38 Legionella species identifies large and diverse effector repertoires.</title>
        <authorList>
            <person name="Burstein D."/>
            <person name="Amaro F."/>
            <person name="Zusman T."/>
            <person name="Lifshitz Z."/>
            <person name="Cohen O."/>
            <person name="Gilbert J.A."/>
            <person name="Pupko T."/>
            <person name="Shuman H.A."/>
            <person name="Segal G."/>
        </authorList>
    </citation>
    <scope>NUCLEOTIDE SEQUENCE [LARGE SCALE GENOMIC DNA]</scope>
    <source>
        <strain evidence="2 4">WO-44C</strain>
    </source>
</reference>
<dbReference type="InterPro" id="IPR052712">
    <property type="entry name" value="Acid_resist_chaperone_HdeD"/>
</dbReference>
<feature type="transmembrane region" description="Helical" evidence="1">
    <location>
        <begin position="21"/>
        <end position="42"/>
    </location>
</feature>
<evidence type="ECO:0000313" key="4">
    <source>
        <dbReference type="Proteomes" id="UP000054698"/>
    </source>
</evidence>
<dbReference type="Proteomes" id="UP000254033">
    <property type="component" value="Unassembled WGS sequence"/>
</dbReference>
<dbReference type="InterPro" id="IPR005325">
    <property type="entry name" value="DUF308_memb"/>
</dbReference>
<feature type="transmembrane region" description="Helical" evidence="1">
    <location>
        <begin position="133"/>
        <end position="152"/>
    </location>
</feature>
<feature type="transmembrane region" description="Helical" evidence="1">
    <location>
        <begin position="74"/>
        <end position="94"/>
    </location>
</feature>
<evidence type="ECO:0000313" key="5">
    <source>
        <dbReference type="Proteomes" id="UP000254033"/>
    </source>
</evidence>
<reference evidence="3 5" key="2">
    <citation type="submission" date="2018-06" db="EMBL/GenBank/DDBJ databases">
        <authorList>
            <consortium name="Pathogen Informatics"/>
            <person name="Doyle S."/>
        </authorList>
    </citation>
    <scope>NUCLEOTIDE SEQUENCE [LARGE SCALE GENOMIC DNA]</scope>
    <source>
        <strain evidence="3 5">NCTC11978</strain>
    </source>
</reference>
<dbReference type="PROSITE" id="PS51257">
    <property type="entry name" value="PROKAR_LIPOPROTEIN"/>
    <property type="match status" value="1"/>
</dbReference>
<sequence>MATKKADLGMATDSLSRNWGWLLALGILFVILGCIGLGMVVGLTLASMIFLGALLIVAGVTQIIDVFKCKHWKGVVWHALIAVLYLIGGCLIIYDPILASTLITAMLASVLIIIGISRFFMALMLKGSAGWGWLLLAGLIAIALGIMILAHWPISGLWVIGLFIAIEMIVDGWTYIFLALSIKRRAG</sequence>
<name>A0A0W0U1E1_9GAMM</name>
<proteinExistence type="predicted"/>
<dbReference type="EMBL" id="UGNY01000001">
    <property type="protein sequence ID" value="STX38931.1"/>
    <property type="molecule type" value="Genomic_DNA"/>
</dbReference>
<dbReference type="STRING" id="453.Lfee_1088"/>
<keyword evidence="4" id="KW-1185">Reference proteome</keyword>
<feature type="transmembrane region" description="Helical" evidence="1">
    <location>
        <begin position="48"/>
        <end position="67"/>
    </location>
</feature>
<dbReference type="AlphaFoldDB" id="A0A0W0U1E1"/>
<feature type="transmembrane region" description="Helical" evidence="1">
    <location>
        <begin position="158"/>
        <end position="180"/>
    </location>
</feature>
<dbReference type="OrthoDB" id="9815400at2"/>
<dbReference type="RefSeq" id="WP_058444677.1">
    <property type="nucleotide sequence ID" value="NZ_CAAAHT010000008.1"/>
</dbReference>
<dbReference type="GO" id="GO:0005886">
    <property type="term" value="C:plasma membrane"/>
    <property type="evidence" value="ECO:0007669"/>
    <property type="project" value="TreeGrafter"/>
</dbReference>
<keyword evidence="1" id="KW-1133">Transmembrane helix</keyword>
<keyword evidence="1" id="KW-0472">Membrane</keyword>
<dbReference type="PATRIC" id="fig|453.4.peg.1169"/>
<evidence type="ECO:0000313" key="2">
    <source>
        <dbReference type="EMBL" id="KTD01484.1"/>
    </source>
</evidence>
<accession>A0A0W0U1E1</accession>